<dbReference type="EMBL" id="JABWDY010026689">
    <property type="protein sequence ID" value="KAF5188491.1"/>
    <property type="molecule type" value="Genomic_DNA"/>
</dbReference>
<gene>
    <name evidence="1" type="ORF">FRX31_021921</name>
</gene>
<dbReference type="AlphaFoldDB" id="A0A7J6VUQ1"/>
<organism evidence="1 2">
    <name type="scientific">Thalictrum thalictroides</name>
    <name type="common">Rue-anemone</name>
    <name type="synonym">Anemone thalictroides</name>
    <dbReference type="NCBI Taxonomy" id="46969"/>
    <lineage>
        <taxon>Eukaryota</taxon>
        <taxon>Viridiplantae</taxon>
        <taxon>Streptophyta</taxon>
        <taxon>Embryophyta</taxon>
        <taxon>Tracheophyta</taxon>
        <taxon>Spermatophyta</taxon>
        <taxon>Magnoliopsida</taxon>
        <taxon>Ranunculales</taxon>
        <taxon>Ranunculaceae</taxon>
        <taxon>Thalictroideae</taxon>
        <taxon>Thalictrum</taxon>
    </lineage>
</organism>
<keyword evidence="2" id="KW-1185">Reference proteome</keyword>
<evidence type="ECO:0000313" key="2">
    <source>
        <dbReference type="Proteomes" id="UP000554482"/>
    </source>
</evidence>
<sequence length="68" mass="7657">MEPYEQKWDRLMNNHATWEVYSNSLKDQLAELGTPIEEGTPVANDQEVLKDVSVVPSNAVVTEENPAE</sequence>
<accession>A0A7J6VUQ1</accession>
<proteinExistence type="predicted"/>
<comment type="caution">
    <text evidence="1">The sequence shown here is derived from an EMBL/GenBank/DDBJ whole genome shotgun (WGS) entry which is preliminary data.</text>
</comment>
<evidence type="ECO:0000313" key="1">
    <source>
        <dbReference type="EMBL" id="KAF5188491.1"/>
    </source>
</evidence>
<reference evidence="1 2" key="1">
    <citation type="submission" date="2020-06" db="EMBL/GenBank/DDBJ databases">
        <title>Transcriptomic and genomic resources for Thalictrum thalictroides and T. hernandezii: Facilitating candidate gene discovery in an emerging model plant lineage.</title>
        <authorList>
            <person name="Arias T."/>
            <person name="Riano-Pachon D.M."/>
            <person name="Di Stilio V.S."/>
        </authorList>
    </citation>
    <scope>NUCLEOTIDE SEQUENCE [LARGE SCALE GENOMIC DNA]</scope>
    <source>
        <strain evidence="2">cv. WT478/WT964</strain>
        <tissue evidence="1">Leaves</tissue>
    </source>
</reference>
<name>A0A7J6VUQ1_THATH</name>
<protein>
    <submittedName>
        <fullName evidence="1">Uncharacterized protein</fullName>
    </submittedName>
</protein>
<dbReference type="Proteomes" id="UP000554482">
    <property type="component" value="Unassembled WGS sequence"/>
</dbReference>